<dbReference type="GO" id="GO:0008270">
    <property type="term" value="F:zinc ion binding"/>
    <property type="evidence" value="ECO:0007669"/>
    <property type="project" value="UniProtKB-KW"/>
</dbReference>
<dbReference type="Gene3D" id="2.120.10.30">
    <property type="entry name" value="TolB, C-terminal domain"/>
    <property type="match status" value="1"/>
</dbReference>
<keyword evidence="1" id="KW-0863">Zinc-finger</keyword>
<evidence type="ECO:0000313" key="4">
    <source>
        <dbReference type="Proteomes" id="UP000683360"/>
    </source>
</evidence>
<evidence type="ECO:0000313" key="3">
    <source>
        <dbReference type="EMBL" id="CAG2222535.1"/>
    </source>
</evidence>
<sequence>MAQKLAVCAFCRTLLETTAIKKKVALKCINCDIHLCENCKRKRHSKIKGSKEHCIISLNQLGTLKAKDSVRCNTGIYFGPSDAILLNNQGLIKNRSRLKYHVDKIAASEHDTYIIISQRLSSIKAVQGLNSTFESKWTYEGHSSINSIVKFEPMDISVSASGLIYVTDESTHSIHVLTQDGDFVKNYGKEHGIIDPEVLHIDKEGQLIIWCRDGTIHVAYISS</sequence>
<dbReference type="PROSITE" id="PS50119">
    <property type="entry name" value="ZF_BBOX"/>
    <property type="match status" value="1"/>
</dbReference>
<accession>A0A8S3SLF4</accession>
<dbReference type="InterPro" id="IPR000315">
    <property type="entry name" value="Znf_B-box"/>
</dbReference>
<dbReference type="InterPro" id="IPR011042">
    <property type="entry name" value="6-blade_b-propeller_TolB-like"/>
</dbReference>
<organism evidence="3 4">
    <name type="scientific">Mytilus edulis</name>
    <name type="common">Blue mussel</name>
    <dbReference type="NCBI Taxonomy" id="6550"/>
    <lineage>
        <taxon>Eukaryota</taxon>
        <taxon>Metazoa</taxon>
        <taxon>Spiralia</taxon>
        <taxon>Lophotrochozoa</taxon>
        <taxon>Mollusca</taxon>
        <taxon>Bivalvia</taxon>
        <taxon>Autobranchia</taxon>
        <taxon>Pteriomorphia</taxon>
        <taxon>Mytilida</taxon>
        <taxon>Mytiloidea</taxon>
        <taxon>Mytilidae</taxon>
        <taxon>Mytilinae</taxon>
        <taxon>Mytilus</taxon>
    </lineage>
</organism>
<name>A0A8S3SLF4_MYTED</name>
<reference evidence="3" key="1">
    <citation type="submission" date="2021-03" db="EMBL/GenBank/DDBJ databases">
        <authorList>
            <person name="Bekaert M."/>
        </authorList>
    </citation>
    <scope>NUCLEOTIDE SEQUENCE</scope>
</reference>
<comment type="caution">
    <text evidence="3">The sequence shown here is derived from an EMBL/GenBank/DDBJ whole genome shotgun (WGS) entry which is preliminary data.</text>
</comment>
<gene>
    <name evidence="3" type="ORF">MEDL_35864</name>
</gene>
<keyword evidence="1" id="KW-0862">Zinc</keyword>
<evidence type="ECO:0000259" key="2">
    <source>
        <dbReference type="PROSITE" id="PS50119"/>
    </source>
</evidence>
<dbReference type="Proteomes" id="UP000683360">
    <property type="component" value="Unassembled WGS sequence"/>
</dbReference>
<dbReference type="EMBL" id="CAJPWZ010001753">
    <property type="protein sequence ID" value="CAG2222535.1"/>
    <property type="molecule type" value="Genomic_DNA"/>
</dbReference>
<proteinExistence type="predicted"/>
<dbReference type="AlphaFoldDB" id="A0A8S3SLF4"/>
<protein>
    <recommendedName>
        <fullName evidence="2">B box-type domain-containing protein</fullName>
    </recommendedName>
</protein>
<dbReference type="OrthoDB" id="6177758at2759"/>
<keyword evidence="4" id="KW-1185">Reference proteome</keyword>
<evidence type="ECO:0000256" key="1">
    <source>
        <dbReference type="PROSITE-ProRule" id="PRU00024"/>
    </source>
</evidence>
<feature type="domain" description="B box-type" evidence="2">
    <location>
        <begin position="3"/>
        <end position="58"/>
    </location>
</feature>
<dbReference type="SUPFAM" id="SSF63825">
    <property type="entry name" value="YWTD domain"/>
    <property type="match status" value="1"/>
</dbReference>
<keyword evidence="1" id="KW-0479">Metal-binding</keyword>
<dbReference type="CDD" id="cd19757">
    <property type="entry name" value="Bbox1"/>
    <property type="match status" value="1"/>
</dbReference>